<feature type="chain" id="PRO_5043723972" description="DUF2147 domain-containing protein" evidence="1">
    <location>
        <begin position="23"/>
        <end position="114"/>
    </location>
</feature>
<dbReference type="EMBL" id="PYOZ01000002">
    <property type="protein sequence ID" value="PSX46282.1"/>
    <property type="molecule type" value="Genomic_DNA"/>
</dbReference>
<organism evidence="2 3">
    <name type="scientific">Photobacterium kishitanii</name>
    <dbReference type="NCBI Taxonomy" id="318456"/>
    <lineage>
        <taxon>Bacteria</taxon>
        <taxon>Pseudomonadati</taxon>
        <taxon>Pseudomonadota</taxon>
        <taxon>Gammaproteobacteria</taxon>
        <taxon>Vibrionales</taxon>
        <taxon>Vibrionaceae</taxon>
        <taxon>Photobacterium</taxon>
    </lineage>
</organism>
<gene>
    <name evidence="2" type="ORF">C0W53_04940</name>
</gene>
<dbReference type="RefSeq" id="WP_045041363.1">
    <property type="nucleotide sequence ID" value="NZ_JZSP01000002.1"/>
</dbReference>
<dbReference type="Proteomes" id="UP000240728">
    <property type="component" value="Unassembled WGS sequence"/>
</dbReference>
<protein>
    <recommendedName>
        <fullName evidence="4">DUF2147 domain-containing protein</fullName>
    </recommendedName>
</protein>
<evidence type="ECO:0000313" key="3">
    <source>
        <dbReference type="Proteomes" id="UP000240728"/>
    </source>
</evidence>
<keyword evidence="1" id="KW-0732">Signal</keyword>
<accession>A0AAX0YZU4</accession>
<feature type="signal peptide" evidence="1">
    <location>
        <begin position="1"/>
        <end position="22"/>
    </location>
</feature>
<dbReference type="AlphaFoldDB" id="A0AAX0YZU4"/>
<proteinExistence type="predicted"/>
<evidence type="ECO:0008006" key="4">
    <source>
        <dbReference type="Google" id="ProtNLM"/>
    </source>
</evidence>
<sequence>MKKMIVAVLLGLAVIASTSVQANDWGSWGGIQKGRVESARICGKNGYIFRVRDSFYVAKYVSGKRFAVGVPVKARFGKNKWLRLEGISNDGTYLIKRKYYSLSNAKLNACNLGW</sequence>
<comment type="caution">
    <text evidence="2">The sequence shown here is derived from an EMBL/GenBank/DDBJ whole genome shotgun (WGS) entry which is preliminary data.</text>
</comment>
<reference evidence="2 3" key="1">
    <citation type="submission" date="2018-01" db="EMBL/GenBank/DDBJ databases">
        <title>Whole genome sequencing of Histamine producing bacteria.</title>
        <authorList>
            <person name="Butler K."/>
        </authorList>
    </citation>
    <scope>NUCLEOTIDE SEQUENCE [LARGE SCALE GENOMIC DNA]</scope>
    <source>
        <strain evidence="2 3">A1-4</strain>
    </source>
</reference>
<evidence type="ECO:0000313" key="2">
    <source>
        <dbReference type="EMBL" id="PSX46282.1"/>
    </source>
</evidence>
<name>A0AAX0YZU4_9GAMM</name>
<evidence type="ECO:0000256" key="1">
    <source>
        <dbReference type="SAM" id="SignalP"/>
    </source>
</evidence>
<keyword evidence="3" id="KW-1185">Reference proteome</keyword>